<evidence type="ECO:0000256" key="7">
    <source>
        <dbReference type="SAM" id="Coils"/>
    </source>
</evidence>
<evidence type="ECO:0000313" key="10">
    <source>
        <dbReference type="Proteomes" id="UP000070427"/>
    </source>
</evidence>
<dbReference type="InterPro" id="IPR002571">
    <property type="entry name" value="HrcA"/>
</dbReference>
<dbReference type="OrthoDB" id="9783139at2"/>
<protein>
    <recommendedName>
        <fullName evidence="6">Heat-inducible transcription repressor HrcA</fullName>
    </recommendedName>
</protein>
<dbReference type="Gene3D" id="3.30.450.40">
    <property type="match status" value="1"/>
</dbReference>
<keyword evidence="4 6" id="KW-0804">Transcription</keyword>
<comment type="caution">
    <text evidence="9">The sequence shown here is derived from an EMBL/GenBank/DDBJ whole genome shotgun (WGS) entry which is preliminary data.</text>
</comment>
<evidence type="ECO:0000256" key="6">
    <source>
        <dbReference type="HAMAP-Rule" id="MF_00081"/>
    </source>
</evidence>
<reference evidence="9 10" key="1">
    <citation type="submission" date="2015-12" db="EMBL/GenBank/DDBJ databases">
        <title>Draft genome sequnece of Fervidicola ferrireducens strain Y170.</title>
        <authorList>
            <person name="Patel B.K."/>
        </authorList>
    </citation>
    <scope>NUCLEOTIDE SEQUENCE [LARGE SCALE GENOMIC DNA]</scope>
    <source>
        <strain evidence="9 10">Y170</strain>
    </source>
</reference>
<keyword evidence="3 6" id="KW-0346">Stress response</keyword>
<dbReference type="NCBIfam" id="TIGR00331">
    <property type="entry name" value="hrcA"/>
    <property type="match status" value="1"/>
</dbReference>
<keyword evidence="7" id="KW-0175">Coiled coil</keyword>
<dbReference type="GO" id="GO:0045892">
    <property type="term" value="P:negative regulation of DNA-templated transcription"/>
    <property type="evidence" value="ECO:0007669"/>
    <property type="project" value="UniProtKB-UniRule"/>
</dbReference>
<dbReference type="InterPro" id="IPR021153">
    <property type="entry name" value="HrcA_C"/>
</dbReference>
<dbReference type="InterPro" id="IPR036388">
    <property type="entry name" value="WH-like_DNA-bd_sf"/>
</dbReference>
<evidence type="ECO:0000256" key="2">
    <source>
        <dbReference type="ARBA" id="ARBA00023015"/>
    </source>
</evidence>
<dbReference type="EMBL" id="LOED01000002">
    <property type="protein sequence ID" value="KXG78524.1"/>
    <property type="molecule type" value="Genomic_DNA"/>
</dbReference>
<evidence type="ECO:0000259" key="8">
    <source>
        <dbReference type="Pfam" id="PF01628"/>
    </source>
</evidence>
<dbReference type="Proteomes" id="UP000070427">
    <property type="component" value="Unassembled WGS sequence"/>
</dbReference>
<dbReference type="HAMAP" id="MF_00081">
    <property type="entry name" value="HrcA"/>
    <property type="match status" value="1"/>
</dbReference>
<dbReference type="PANTHER" id="PTHR34824">
    <property type="entry name" value="HEAT-INDUCIBLE TRANSCRIPTION REPRESSOR HRCA"/>
    <property type="match status" value="1"/>
</dbReference>
<comment type="function">
    <text evidence="5 6">Negative regulator of class I heat shock genes (grpE-dnaK-dnaJ and groELS operons). Prevents heat-shock induction of these operons.</text>
</comment>
<organism evidence="9 10">
    <name type="scientific">Fervidicola ferrireducens</name>
    <dbReference type="NCBI Taxonomy" id="520764"/>
    <lineage>
        <taxon>Bacteria</taxon>
        <taxon>Bacillati</taxon>
        <taxon>Bacillota</taxon>
        <taxon>Clostridia</taxon>
        <taxon>Thermosediminibacterales</taxon>
        <taxon>Thermosediminibacteraceae</taxon>
        <taxon>Fervidicola</taxon>
    </lineage>
</organism>
<keyword evidence="1 6" id="KW-0678">Repressor</keyword>
<dbReference type="PANTHER" id="PTHR34824:SF1">
    <property type="entry name" value="HEAT-INDUCIBLE TRANSCRIPTION REPRESSOR HRCA"/>
    <property type="match status" value="1"/>
</dbReference>
<evidence type="ECO:0000256" key="1">
    <source>
        <dbReference type="ARBA" id="ARBA00022491"/>
    </source>
</evidence>
<proteinExistence type="inferred from homology"/>
<dbReference type="SUPFAM" id="SSF46785">
    <property type="entry name" value="Winged helix' DNA-binding domain"/>
    <property type="match status" value="1"/>
</dbReference>
<feature type="coiled-coil region" evidence="7">
    <location>
        <begin position="93"/>
        <end position="120"/>
    </location>
</feature>
<dbReference type="InterPro" id="IPR029016">
    <property type="entry name" value="GAF-like_dom_sf"/>
</dbReference>
<dbReference type="PIRSF" id="PIRSF005485">
    <property type="entry name" value="HrcA"/>
    <property type="match status" value="1"/>
</dbReference>
<evidence type="ECO:0000256" key="5">
    <source>
        <dbReference type="ARBA" id="ARBA00055319"/>
    </source>
</evidence>
<sequence length="343" mass="39405">MLDDRKIKILRAIVVDYIATAEPVGSRTIARKYRMGISPATIRNEMADLEELGYLAQPYTSAGRIPSDKGYRFYVDFLMPVVELTEKELHAIRQLFKKRIKELEDLIEETSRVISNLTNYTSIIVGPQLHESRLKHVEILKLSKEKGLLIIVTNYGAVVHQIVELPENLTDSDLTRISNLFNHYLVERTVDEITPDYMERIKSEMREYEMTLDAFIRVLIERLEEAKENGKVFASGSSRMLDFPEFKDVEKARNFLSLIEEEDFMIRVLKYTSKPNQITISIGNENPWKELQEFSIITTNLTAGGKNLGIFGVIGPTRMDYSKVVSILNKVTNYLNETLSTLI</sequence>
<dbReference type="FunFam" id="1.10.10.10:FF:000049">
    <property type="entry name" value="Heat-inducible transcription repressor HrcA"/>
    <property type="match status" value="1"/>
</dbReference>
<evidence type="ECO:0000256" key="3">
    <source>
        <dbReference type="ARBA" id="ARBA00023016"/>
    </source>
</evidence>
<keyword evidence="2 6" id="KW-0805">Transcription regulation</keyword>
<dbReference type="SUPFAM" id="SSF55781">
    <property type="entry name" value="GAF domain-like"/>
    <property type="match status" value="1"/>
</dbReference>
<dbReference type="Gene3D" id="1.10.10.10">
    <property type="entry name" value="Winged helix-like DNA-binding domain superfamily/Winged helix DNA-binding domain"/>
    <property type="match status" value="1"/>
</dbReference>
<dbReference type="Pfam" id="PF01628">
    <property type="entry name" value="HrcA"/>
    <property type="match status" value="1"/>
</dbReference>
<dbReference type="PATRIC" id="fig|520764.3.peg.299"/>
<dbReference type="AlphaFoldDB" id="A0A140LD99"/>
<comment type="similarity">
    <text evidence="6">Belongs to the HrcA family.</text>
</comment>
<dbReference type="GO" id="GO:0003677">
    <property type="term" value="F:DNA binding"/>
    <property type="evidence" value="ECO:0007669"/>
    <property type="project" value="InterPro"/>
</dbReference>
<name>A0A140LD99_9FIRM</name>
<dbReference type="FunCoup" id="A0A140LD99">
    <property type="interactions" value="187"/>
</dbReference>
<evidence type="ECO:0000313" key="9">
    <source>
        <dbReference type="EMBL" id="KXG78524.1"/>
    </source>
</evidence>
<gene>
    <name evidence="6 9" type="primary">hrcA</name>
    <name evidence="9" type="ORF">AN618_02800</name>
</gene>
<dbReference type="RefSeq" id="WP_066351146.1">
    <property type="nucleotide sequence ID" value="NZ_LOED01000002.1"/>
</dbReference>
<dbReference type="STRING" id="520764.AN618_02800"/>
<evidence type="ECO:0000256" key="4">
    <source>
        <dbReference type="ARBA" id="ARBA00023163"/>
    </source>
</evidence>
<feature type="domain" description="Heat-inducible transcription repressor HrcA C-terminal" evidence="8">
    <location>
        <begin position="104"/>
        <end position="325"/>
    </location>
</feature>
<dbReference type="InParanoid" id="A0A140LD99"/>
<accession>A0A140LD99</accession>
<dbReference type="InterPro" id="IPR036390">
    <property type="entry name" value="WH_DNA-bd_sf"/>
</dbReference>
<keyword evidence="10" id="KW-1185">Reference proteome</keyword>
<dbReference type="Gene3D" id="3.30.390.60">
    <property type="entry name" value="Heat-inducible transcription repressor hrca homolog, domain 3"/>
    <property type="match status" value="1"/>
</dbReference>
<dbReference type="InterPro" id="IPR023120">
    <property type="entry name" value="WHTH_transcript_rep_HrcA_IDD"/>
</dbReference>